<dbReference type="Pfam" id="PF00109">
    <property type="entry name" value="ketoacyl-synt"/>
    <property type="match status" value="1"/>
</dbReference>
<dbReference type="SUPFAM" id="SSF53901">
    <property type="entry name" value="Thiolase-like"/>
    <property type="match status" value="2"/>
</dbReference>
<dbReference type="Proteomes" id="UP000663720">
    <property type="component" value="Chromosome"/>
</dbReference>
<dbReference type="GO" id="GO:0004315">
    <property type="term" value="F:3-oxoacyl-[acyl-carrier-protein] synthase activity"/>
    <property type="evidence" value="ECO:0007669"/>
    <property type="project" value="TreeGrafter"/>
</dbReference>
<evidence type="ECO:0000256" key="2">
    <source>
        <dbReference type="ARBA" id="ARBA00022679"/>
    </source>
</evidence>
<dbReference type="SMART" id="SM00825">
    <property type="entry name" value="PKS_KS"/>
    <property type="match status" value="1"/>
</dbReference>
<evidence type="ECO:0000259" key="4">
    <source>
        <dbReference type="PROSITE" id="PS52004"/>
    </source>
</evidence>
<dbReference type="InterPro" id="IPR016039">
    <property type="entry name" value="Thiolase-like"/>
</dbReference>
<dbReference type="InterPro" id="IPR014031">
    <property type="entry name" value="Ketoacyl_synth_C"/>
</dbReference>
<accession>A0A975GGA4</accession>
<name>A0A975GGA4_9BACT</name>
<gene>
    <name evidence="5" type="ORF">dnl_23240</name>
</gene>
<dbReference type="AlphaFoldDB" id="A0A975GGA4"/>
<evidence type="ECO:0000256" key="3">
    <source>
        <dbReference type="RuleBase" id="RU003694"/>
    </source>
</evidence>
<dbReference type="PANTHER" id="PTHR11712">
    <property type="entry name" value="POLYKETIDE SYNTHASE-RELATED"/>
    <property type="match status" value="1"/>
</dbReference>
<dbReference type="Pfam" id="PF02801">
    <property type="entry name" value="Ketoacyl-synt_C"/>
    <property type="match status" value="1"/>
</dbReference>
<dbReference type="RefSeq" id="WP_207691715.1">
    <property type="nucleotide sequence ID" value="NZ_CP061799.1"/>
</dbReference>
<dbReference type="PANTHER" id="PTHR11712:SF336">
    <property type="entry name" value="3-OXOACYL-[ACYL-CARRIER-PROTEIN] SYNTHASE, MITOCHONDRIAL"/>
    <property type="match status" value="1"/>
</dbReference>
<feature type="domain" description="Ketosynthase family 3 (KS3)" evidence="4">
    <location>
        <begin position="3"/>
        <end position="413"/>
    </location>
</feature>
<dbReference type="Gene3D" id="3.40.47.10">
    <property type="match status" value="1"/>
</dbReference>
<dbReference type="CDD" id="cd00834">
    <property type="entry name" value="KAS_I_II"/>
    <property type="match status" value="1"/>
</dbReference>
<dbReference type="InterPro" id="IPR014030">
    <property type="entry name" value="Ketoacyl_synth_N"/>
</dbReference>
<evidence type="ECO:0000313" key="6">
    <source>
        <dbReference type="Proteomes" id="UP000663720"/>
    </source>
</evidence>
<dbReference type="InterPro" id="IPR020841">
    <property type="entry name" value="PKS_Beta-ketoAc_synthase_dom"/>
</dbReference>
<keyword evidence="6" id="KW-1185">Reference proteome</keyword>
<evidence type="ECO:0000313" key="5">
    <source>
        <dbReference type="EMBL" id="QTA80038.1"/>
    </source>
</evidence>
<sequence length="414" mass="44062">MISKKAVIAGYDMISPLGTDMKTQWKNAVLGKSGIKGLTRFPIDDKFPVRIAGQVDDIDISAYPFLSPRALALWPSPIFKYAMLSVYRALEKSRIEINKDLGPRTAVTFSSAVGGLGVLLDADRRMIAGKKLPPPLANPNSCINMVGGKISILTGATGPIFASITACATGLTSIITGAMLLEQGRADIAICGAVDFALVESIAAGFATMNGAYCHKPGIEETPEQASRPFSLNRRGFVISEGSGAVILTTHEFAKTHGLDPEIEVAGWSMTSDAHHFVAPNFETVKRCISESIADAGISPGDIDSVNAHATSTKIGDKVEYHALKAVFQDNLPPVSANKSMTGHAMGASSVIESIFAVKGMLNNLILPTINYIPDPEIEMDCVPEGVRNLNQEFVLKNAFGFGGCNSCVVFRKI</sequence>
<dbReference type="PROSITE" id="PS52004">
    <property type="entry name" value="KS3_2"/>
    <property type="match status" value="1"/>
</dbReference>
<comment type="similarity">
    <text evidence="1 3">Belongs to the thiolase-like superfamily. Beta-ketoacyl-ACP synthases family.</text>
</comment>
<reference evidence="5" key="1">
    <citation type="journal article" date="2021" name="Microb. Physiol.">
        <title>Proteogenomic Insights into the Physiology of Marine, Sulfate-Reducing, Filamentous Desulfonema limicola and Desulfonema magnum.</title>
        <authorList>
            <person name="Schnaars V."/>
            <person name="Wohlbrand L."/>
            <person name="Scheve S."/>
            <person name="Hinrichs C."/>
            <person name="Reinhardt R."/>
            <person name="Rabus R."/>
        </authorList>
    </citation>
    <scope>NUCLEOTIDE SEQUENCE</scope>
    <source>
        <strain evidence="5">5ac10</strain>
    </source>
</reference>
<evidence type="ECO:0000256" key="1">
    <source>
        <dbReference type="ARBA" id="ARBA00008467"/>
    </source>
</evidence>
<dbReference type="GO" id="GO:0005829">
    <property type="term" value="C:cytosol"/>
    <property type="evidence" value="ECO:0007669"/>
    <property type="project" value="TreeGrafter"/>
</dbReference>
<organism evidence="5 6">
    <name type="scientific">Desulfonema limicola</name>
    <dbReference type="NCBI Taxonomy" id="45656"/>
    <lineage>
        <taxon>Bacteria</taxon>
        <taxon>Pseudomonadati</taxon>
        <taxon>Thermodesulfobacteriota</taxon>
        <taxon>Desulfobacteria</taxon>
        <taxon>Desulfobacterales</taxon>
        <taxon>Desulfococcaceae</taxon>
        <taxon>Desulfonema</taxon>
    </lineage>
</organism>
<dbReference type="EMBL" id="CP061799">
    <property type="protein sequence ID" value="QTA80038.1"/>
    <property type="molecule type" value="Genomic_DNA"/>
</dbReference>
<keyword evidence="2 3" id="KW-0808">Transferase</keyword>
<proteinExistence type="inferred from homology"/>
<dbReference type="InterPro" id="IPR000794">
    <property type="entry name" value="Beta-ketoacyl_synthase"/>
</dbReference>
<dbReference type="KEGG" id="dli:dnl_23240"/>
<dbReference type="GO" id="GO:0006633">
    <property type="term" value="P:fatty acid biosynthetic process"/>
    <property type="evidence" value="ECO:0007669"/>
    <property type="project" value="TreeGrafter"/>
</dbReference>
<protein>
    <submittedName>
        <fullName evidence="5">3-oxoacyl-[acyl-carrier-protein] synthase 2, fabF-like</fullName>
    </submittedName>
</protein>